<comment type="caution">
    <text evidence="1">The sequence shown here is derived from an EMBL/GenBank/DDBJ whole genome shotgun (WGS) entry which is preliminary data.</text>
</comment>
<evidence type="ECO:0000313" key="2">
    <source>
        <dbReference type="Proteomes" id="UP000823201"/>
    </source>
</evidence>
<accession>A0ABS2QDP7</accession>
<organism evidence="1 2">
    <name type="scientific">Sporolactobacillus spathodeae</name>
    <dbReference type="NCBI Taxonomy" id="1465502"/>
    <lineage>
        <taxon>Bacteria</taxon>
        <taxon>Bacillati</taxon>
        <taxon>Bacillota</taxon>
        <taxon>Bacilli</taxon>
        <taxon>Bacillales</taxon>
        <taxon>Sporolactobacillaceae</taxon>
        <taxon>Sporolactobacillus</taxon>
    </lineage>
</organism>
<name>A0ABS2QDP7_9BACL</name>
<protein>
    <submittedName>
        <fullName evidence="1">Uncharacterized protein</fullName>
    </submittedName>
</protein>
<keyword evidence="2" id="KW-1185">Reference proteome</keyword>
<evidence type="ECO:0000313" key="1">
    <source>
        <dbReference type="EMBL" id="MBM7659052.1"/>
    </source>
</evidence>
<dbReference type="EMBL" id="JAFBEV010000033">
    <property type="protein sequence ID" value="MBM7659052.1"/>
    <property type="molecule type" value="Genomic_DNA"/>
</dbReference>
<proteinExistence type="predicted"/>
<reference evidence="1 2" key="1">
    <citation type="submission" date="2021-01" db="EMBL/GenBank/DDBJ databases">
        <title>Genomic Encyclopedia of Type Strains, Phase IV (KMG-IV): sequencing the most valuable type-strain genomes for metagenomic binning, comparative biology and taxonomic classification.</title>
        <authorList>
            <person name="Goeker M."/>
        </authorList>
    </citation>
    <scope>NUCLEOTIDE SEQUENCE [LARGE SCALE GENOMIC DNA]</scope>
    <source>
        <strain evidence="1 2">DSM 100968</strain>
    </source>
</reference>
<sequence>MTLDPEKVESYLNDPAKAIKDAQDDFFSEHDAQIMIDEIYKDLDPSWKKIGPYQKLIFGWSMEAPKMLMAQDYMDEVLKPFIKKLNTALHWNLKTPADFLK</sequence>
<dbReference type="RefSeq" id="WP_205007598.1">
    <property type="nucleotide sequence ID" value="NZ_CBCRXA010000031.1"/>
</dbReference>
<dbReference type="Proteomes" id="UP000823201">
    <property type="component" value="Unassembled WGS sequence"/>
</dbReference>
<gene>
    <name evidence="1" type="ORF">JOC27_002528</name>
</gene>